<feature type="transmembrane region" description="Helical" evidence="1">
    <location>
        <begin position="118"/>
        <end position="136"/>
    </location>
</feature>
<keyword evidence="3" id="KW-1185">Reference proteome</keyword>
<comment type="caution">
    <text evidence="2">The sequence shown here is derived from an EMBL/GenBank/DDBJ whole genome shotgun (WGS) entry which is preliminary data.</text>
</comment>
<name>A0A164S1J4_9CRUS</name>
<keyword evidence="1" id="KW-1133">Transmembrane helix</keyword>
<evidence type="ECO:0000313" key="2">
    <source>
        <dbReference type="EMBL" id="KZS09152.1"/>
    </source>
</evidence>
<dbReference type="Proteomes" id="UP000076858">
    <property type="component" value="Unassembled WGS sequence"/>
</dbReference>
<organism evidence="2 3">
    <name type="scientific">Daphnia magna</name>
    <dbReference type="NCBI Taxonomy" id="35525"/>
    <lineage>
        <taxon>Eukaryota</taxon>
        <taxon>Metazoa</taxon>
        <taxon>Ecdysozoa</taxon>
        <taxon>Arthropoda</taxon>
        <taxon>Crustacea</taxon>
        <taxon>Branchiopoda</taxon>
        <taxon>Diplostraca</taxon>
        <taxon>Cladocera</taxon>
        <taxon>Anomopoda</taxon>
        <taxon>Daphniidae</taxon>
        <taxon>Daphnia</taxon>
    </lineage>
</organism>
<accession>A0A164S1J4</accession>
<evidence type="ECO:0000313" key="3">
    <source>
        <dbReference type="Proteomes" id="UP000076858"/>
    </source>
</evidence>
<keyword evidence="1" id="KW-0472">Membrane</keyword>
<keyword evidence="1" id="KW-0812">Transmembrane</keyword>
<protein>
    <submittedName>
        <fullName evidence="2">Uncharacterized protein</fullName>
    </submittedName>
</protein>
<proteinExistence type="predicted"/>
<gene>
    <name evidence="2" type="ORF">APZ42_026649</name>
</gene>
<dbReference type="AlphaFoldDB" id="A0A164S1J4"/>
<reference evidence="2 3" key="1">
    <citation type="submission" date="2016-03" db="EMBL/GenBank/DDBJ databases">
        <title>EvidentialGene: Evidence-directed Construction of Genes on Genomes.</title>
        <authorList>
            <person name="Gilbert D.G."/>
            <person name="Choi J.-H."/>
            <person name="Mockaitis K."/>
            <person name="Colbourne J."/>
            <person name="Pfrender M."/>
        </authorList>
    </citation>
    <scope>NUCLEOTIDE SEQUENCE [LARGE SCALE GENOMIC DNA]</scope>
    <source>
        <strain evidence="2 3">Xinb3</strain>
        <tissue evidence="2">Complete organism</tissue>
    </source>
</reference>
<sequence>MFLSVATETKSMGEENSVQVLTEKVGDIGFMTDVGVPNENGCGLADVKEQHECQNERLEYCKFFDKNFTSHLKPSFSFLLQFMITTINNQKLSRGSKALPIAPLRRVHPLIDIFIQQGFYYFSMIPGLYLLIELITKYEYHRWKGHEINHDLRVWELFLLYGVCEVHKFMTRDAVESKIKNWLRHCPMYALKNHEDEKINGENKLRQVDSD</sequence>
<dbReference type="EMBL" id="LRGB01002101">
    <property type="protein sequence ID" value="KZS09152.1"/>
    <property type="molecule type" value="Genomic_DNA"/>
</dbReference>
<evidence type="ECO:0000256" key="1">
    <source>
        <dbReference type="SAM" id="Phobius"/>
    </source>
</evidence>